<keyword evidence="3" id="KW-1185">Reference proteome</keyword>
<proteinExistence type="predicted"/>
<keyword evidence="1" id="KW-1133">Transmembrane helix</keyword>
<comment type="caution">
    <text evidence="2">The sequence shown here is derived from an EMBL/GenBank/DDBJ whole genome shotgun (WGS) entry which is preliminary data.</text>
</comment>
<reference evidence="2 3" key="1">
    <citation type="submission" date="2018-07" db="EMBL/GenBank/DDBJ databases">
        <title>Genomic Encyclopedia of Type Strains, Phase III (KMG-III): the genomes of soil and plant-associated and newly described type strains.</title>
        <authorList>
            <person name="Whitman W."/>
        </authorList>
    </citation>
    <scope>NUCLEOTIDE SEQUENCE [LARGE SCALE GENOMIC DNA]</scope>
    <source>
        <strain evidence="2 3">CECT 8333</strain>
    </source>
</reference>
<evidence type="ECO:0008006" key="4">
    <source>
        <dbReference type="Google" id="ProtNLM"/>
    </source>
</evidence>
<dbReference type="Proteomes" id="UP000253090">
    <property type="component" value="Unassembled WGS sequence"/>
</dbReference>
<evidence type="ECO:0000313" key="2">
    <source>
        <dbReference type="EMBL" id="RCX21445.1"/>
    </source>
</evidence>
<dbReference type="EMBL" id="QPJW01000002">
    <property type="protein sequence ID" value="RCX21445.1"/>
    <property type="molecule type" value="Genomic_DNA"/>
</dbReference>
<accession>A0A369BJZ3</accession>
<sequence>MKSLLTRTLFIGIVTCIIAAIFISLLSNGETAIKITGGAGLVSWLLAGLLSGAFISGDRTRANESIETEGDKRFRSKYSSLFFIFGLPWLATALVLYLMSK</sequence>
<feature type="transmembrane region" description="Helical" evidence="1">
    <location>
        <begin position="7"/>
        <end position="26"/>
    </location>
</feature>
<feature type="transmembrane region" description="Helical" evidence="1">
    <location>
        <begin position="78"/>
        <end position="99"/>
    </location>
</feature>
<dbReference type="OrthoDB" id="2648598at2"/>
<keyword evidence="1" id="KW-0472">Membrane</keyword>
<dbReference type="RefSeq" id="WP_114496002.1">
    <property type="nucleotide sequence ID" value="NZ_QPJW01000002.1"/>
</dbReference>
<protein>
    <recommendedName>
        <fullName evidence="4">DUF5316 domain-containing protein</fullName>
    </recommendedName>
</protein>
<name>A0A369BJZ3_9BACL</name>
<organism evidence="2 3">
    <name type="scientific">Fontibacillus phaseoli</name>
    <dbReference type="NCBI Taxonomy" id="1416533"/>
    <lineage>
        <taxon>Bacteria</taxon>
        <taxon>Bacillati</taxon>
        <taxon>Bacillota</taxon>
        <taxon>Bacilli</taxon>
        <taxon>Bacillales</taxon>
        <taxon>Paenibacillaceae</taxon>
        <taxon>Fontibacillus</taxon>
    </lineage>
</organism>
<evidence type="ECO:0000313" key="3">
    <source>
        <dbReference type="Proteomes" id="UP000253090"/>
    </source>
</evidence>
<keyword evidence="1" id="KW-0812">Transmembrane</keyword>
<dbReference type="Pfam" id="PF17247">
    <property type="entry name" value="DUF5316"/>
    <property type="match status" value="1"/>
</dbReference>
<dbReference type="AlphaFoldDB" id="A0A369BJZ3"/>
<evidence type="ECO:0000256" key="1">
    <source>
        <dbReference type="SAM" id="Phobius"/>
    </source>
</evidence>
<feature type="transmembrane region" description="Helical" evidence="1">
    <location>
        <begin position="32"/>
        <end position="57"/>
    </location>
</feature>
<gene>
    <name evidence="2" type="ORF">DFP94_102198</name>
</gene>
<dbReference type="InterPro" id="IPR035167">
    <property type="entry name" value="DUF5316"/>
</dbReference>